<gene>
    <name evidence="1" type="ORF">HNQ88_002773</name>
</gene>
<name>A0AAE4BT98_9BACT</name>
<dbReference type="RefSeq" id="WP_309939480.1">
    <property type="nucleotide sequence ID" value="NZ_AP025305.1"/>
</dbReference>
<sequence length="80" mass="9052">MHIPSIKKIVEEYTLEELKAAEQAFENGEDLSIEVPGNDEGEQFTHIIAGVSILEDMQNNKTDFKTALRAYTQKVRNSIN</sequence>
<evidence type="ECO:0000313" key="2">
    <source>
        <dbReference type="Proteomes" id="UP001185092"/>
    </source>
</evidence>
<protein>
    <submittedName>
        <fullName evidence="1">Uncharacterized protein</fullName>
    </submittedName>
</protein>
<reference evidence="1" key="1">
    <citation type="submission" date="2023-07" db="EMBL/GenBank/DDBJ databases">
        <title>Genomic Encyclopedia of Type Strains, Phase IV (KMG-IV): sequencing the most valuable type-strain genomes for metagenomic binning, comparative biology and taxonomic classification.</title>
        <authorList>
            <person name="Goeker M."/>
        </authorList>
    </citation>
    <scope>NUCLEOTIDE SEQUENCE</scope>
    <source>
        <strain evidence="1">DSM 26174</strain>
    </source>
</reference>
<comment type="caution">
    <text evidence="1">The sequence shown here is derived from an EMBL/GenBank/DDBJ whole genome shotgun (WGS) entry which is preliminary data.</text>
</comment>
<organism evidence="1 2">
    <name type="scientific">Aureibacter tunicatorum</name>
    <dbReference type="NCBI Taxonomy" id="866807"/>
    <lineage>
        <taxon>Bacteria</taxon>
        <taxon>Pseudomonadati</taxon>
        <taxon>Bacteroidota</taxon>
        <taxon>Cytophagia</taxon>
        <taxon>Cytophagales</taxon>
        <taxon>Persicobacteraceae</taxon>
        <taxon>Aureibacter</taxon>
    </lineage>
</organism>
<accession>A0AAE4BT98</accession>
<proteinExistence type="predicted"/>
<evidence type="ECO:0000313" key="1">
    <source>
        <dbReference type="EMBL" id="MDR6239725.1"/>
    </source>
</evidence>
<keyword evidence="2" id="KW-1185">Reference proteome</keyword>
<dbReference type="EMBL" id="JAVDQD010000003">
    <property type="protein sequence ID" value="MDR6239725.1"/>
    <property type="molecule type" value="Genomic_DNA"/>
</dbReference>
<dbReference type="InterPro" id="IPR053810">
    <property type="entry name" value="DUF6952"/>
</dbReference>
<dbReference type="Pfam" id="PF22264">
    <property type="entry name" value="DUF6952"/>
    <property type="match status" value="1"/>
</dbReference>
<dbReference type="Proteomes" id="UP001185092">
    <property type="component" value="Unassembled WGS sequence"/>
</dbReference>
<dbReference type="AlphaFoldDB" id="A0AAE4BT98"/>